<protein>
    <submittedName>
        <fullName evidence="1">Uncharacterized protein</fullName>
    </submittedName>
</protein>
<dbReference type="Proteomes" id="UP001626549">
    <property type="component" value="Chromosome"/>
</dbReference>
<gene>
    <name evidence="1" type="ORF">R0137_09735</name>
</gene>
<evidence type="ECO:0000313" key="2">
    <source>
        <dbReference type="Proteomes" id="UP001626549"/>
    </source>
</evidence>
<proteinExistence type="predicted"/>
<accession>A0ABZ0IAV1</accession>
<keyword evidence="2" id="KW-1185">Reference proteome</keyword>
<evidence type="ECO:0000313" key="1">
    <source>
        <dbReference type="EMBL" id="WOJ95535.1"/>
    </source>
</evidence>
<dbReference type="RefSeq" id="WP_407326233.1">
    <property type="nucleotide sequence ID" value="NZ_CP136865.1"/>
</dbReference>
<name>A0ABZ0IAV1_9GAMM</name>
<organism evidence="1 2">
    <name type="scientific">Congregibacter brevis</name>
    <dbReference type="NCBI Taxonomy" id="3081201"/>
    <lineage>
        <taxon>Bacteria</taxon>
        <taxon>Pseudomonadati</taxon>
        <taxon>Pseudomonadota</taxon>
        <taxon>Gammaproteobacteria</taxon>
        <taxon>Cellvibrionales</taxon>
        <taxon>Halieaceae</taxon>
        <taxon>Congregibacter</taxon>
    </lineage>
</organism>
<reference evidence="1 2" key="1">
    <citation type="submission" date="2023-10" db="EMBL/GenBank/DDBJ databases">
        <title>Two novel species belonging to the OM43/NOR5 clade.</title>
        <authorList>
            <person name="Park M."/>
        </authorList>
    </citation>
    <scope>NUCLEOTIDE SEQUENCE [LARGE SCALE GENOMIC DNA]</scope>
    <source>
        <strain evidence="1 2">IMCC45268</strain>
    </source>
</reference>
<dbReference type="EMBL" id="CP136865">
    <property type="protein sequence ID" value="WOJ95535.1"/>
    <property type="molecule type" value="Genomic_DNA"/>
</dbReference>
<sequence>MGRPPKHDTPPAQFDAGWLNKLDGRRELARSMKARRQAIANDLGGLEQLSTSKRILIDRALFLLHQIEIMEQHLVEKGTADVGKWGYAINTLAGLLGKLGLERESKEITLHELMAARSVDK</sequence>